<gene>
    <name evidence="1" type="ORF">METZ01_LOCUS485115</name>
</gene>
<reference evidence="1" key="1">
    <citation type="submission" date="2018-05" db="EMBL/GenBank/DDBJ databases">
        <authorList>
            <person name="Lanie J.A."/>
            <person name="Ng W.-L."/>
            <person name="Kazmierczak K.M."/>
            <person name="Andrzejewski T.M."/>
            <person name="Davidsen T.M."/>
            <person name="Wayne K.J."/>
            <person name="Tettelin H."/>
            <person name="Glass J.I."/>
            <person name="Rusch D."/>
            <person name="Podicherti R."/>
            <person name="Tsui H.-C.T."/>
            <person name="Winkler M.E."/>
        </authorList>
    </citation>
    <scope>NUCLEOTIDE SEQUENCE</scope>
</reference>
<evidence type="ECO:0000313" key="1">
    <source>
        <dbReference type="EMBL" id="SVE32261.1"/>
    </source>
</evidence>
<sequence>MPGPLEGLKVLEVANWVAGPAAAAIMADMGADVVK</sequence>
<evidence type="ECO:0008006" key="2">
    <source>
        <dbReference type="Google" id="ProtNLM"/>
    </source>
</evidence>
<accession>A0A383CJF8</accession>
<dbReference type="Pfam" id="PF02515">
    <property type="entry name" value="CoA_transf_3"/>
    <property type="match status" value="1"/>
</dbReference>
<dbReference type="InterPro" id="IPR023606">
    <property type="entry name" value="CoA-Trfase_III_dom_1_sf"/>
</dbReference>
<dbReference type="Gene3D" id="3.40.50.10540">
    <property type="entry name" value="Crotonobetainyl-coa:carnitine coa-transferase, domain 1"/>
    <property type="match status" value="1"/>
</dbReference>
<feature type="non-terminal residue" evidence="1">
    <location>
        <position position="35"/>
    </location>
</feature>
<dbReference type="SUPFAM" id="SSF89796">
    <property type="entry name" value="CoA-transferase family III (CaiB/BaiF)"/>
    <property type="match status" value="1"/>
</dbReference>
<dbReference type="InterPro" id="IPR003673">
    <property type="entry name" value="CoA-Trfase_fam_III"/>
</dbReference>
<dbReference type="AlphaFoldDB" id="A0A383CJF8"/>
<dbReference type="GO" id="GO:0003824">
    <property type="term" value="F:catalytic activity"/>
    <property type="evidence" value="ECO:0007669"/>
    <property type="project" value="InterPro"/>
</dbReference>
<name>A0A383CJF8_9ZZZZ</name>
<protein>
    <recommendedName>
        <fullName evidence="2">CoA transferase</fullName>
    </recommendedName>
</protein>
<dbReference type="EMBL" id="UINC01209297">
    <property type="protein sequence ID" value="SVE32261.1"/>
    <property type="molecule type" value="Genomic_DNA"/>
</dbReference>
<organism evidence="1">
    <name type="scientific">marine metagenome</name>
    <dbReference type="NCBI Taxonomy" id="408172"/>
    <lineage>
        <taxon>unclassified sequences</taxon>
        <taxon>metagenomes</taxon>
        <taxon>ecological metagenomes</taxon>
    </lineage>
</organism>
<proteinExistence type="predicted"/>